<evidence type="ECO:0000256" key="3">
    <source>
        <dbReference type="ARBA" id="ARBA00022723"/>
    </source>
</evidence>
<dbReference type="Pfam" id="PF01152">
    <property type="entry name" value="Bac_globin"/>
    <property type="match status" value="1"/>
</dbReference>
<dbReference type="GO" id="GO:0019825">
    <property type="term" value="F:oxygen binding"/>
    <property type="evidence" value="ECO:0007669"/>
    <property type="project" value="InterPro"/>
</dbReference>
<dbReference type="AlphaFoldDB" id="D6XTC7"/>
<reference evidence="6" key="1">
    <citation type="submission" date="2009-10" db="EMBL/GenBank/DDBJ databases">
        <title>Complete sequence of Bacillus selenitireducens MLS10.</title>
        <authorList>
            <consortium name="US DOE Joint Genome Institute"/>
            <person name="Lucas S."/>
            <person name="Copeland A."/>
            <person name="Lapidus A."/>
            <person name="Glavina del Rio T."/>
            <person name="Dalin E."/>
            <person name="Tice H."/>
            <person name="Bruce D."/>
            <person name="Goodwin L."/>
            <person name="Pitluck S."/>
            <person name="Sims D."/>
            <person name="Brettin T."/>
            <person name="Detter J.C."/>
            <person name="Han C."/>
            <person name="Larimer F."/>
            <person name="Land M."/>
            <person name="Hauser L."/>
            <person name="Kyrpides N."/>
            <person name="Ovchinnikova G."/>
            <person name="Stolz J."/>
        </authorList>
    </citation>
    <scope>NUCLEOTIDE SEQUENCE [LARGE SCALE GENOMIC DNA]</scope>
    <source>
        <strain evidence="6">MLS10</strain>
    </source>
</reference>
<dbReference type="RefSeq" id="WP_013172487.1">
    <property type="nucleotide sequence ID" value="NC_014219.1"/>
</dbReference>
<dbReference type="Gene3D" id="1.10.490.10">
    <property type="entry name" value="Globins"/>
    <property type="match status" value="1"/>
</dbReference>
<sequence>MKHNDHQSLFDRIGEEELSALVDRFYTYVKADPLIRDLFPDDMGETIRKQKQFLTQFCGGPQLYTNEHGHPMLRMKHIPFVITKPKSDAWLSCMSQALEESLMDEYTKQELLARLTYTANHMINSKETHTDDQQGGTTS</sequence>
<dbReference type="GO" id="GO:0046872">
    <property type="term" value="F:metal ion binding"/>
    <property type="evidence" value="ECO:0007669"/>
    <property type="project" value="UniProtKB-KW"/>
</dbReference>
<dbReference type="KEGG" id="bse:Bsel_1551"/>
<dbReference type="STRING" id="439292.Bsel_1551"/>
<evidence type="ECO:0000313" key="6">
    <source>
        <dbReference type="EMBL" id="ADH99063.1"/>
    </source>
</evidence>
<dbReference type="EMBL" id="CP001791">
    <property type="protein sequence ID" value="ADH99063.1"/>
    <property type="molecule type" value="Genomic_DNA"/>
</dbReference>
<evidence type="ECO:0000256" key="4">
    <source>
        <dbReference type="ARBA" id="ARBA00023004"/>
    </source>
</evidence>
<comment type="similarity">
    <text evidence="5">Belongs to the truncated hemoglobin family. Group II subfamily.</text>
</comment>
<keyword evidence="1" id="KW-0813">Transport</keyword>
<evidence type="ECO:0000256" key="5">
    <source>
        <dbReference type="ARBA" id="ARBA00034496"/>
    </source>
</evidence>
<dbReference type="eggNOG" id="COG2346">
    <property type="taxonomic scope" value="Bacteria"/>
</dbReference>
<dbReference type="PANTHER" id="PTHR47366:SF1">
    <property type="entry name" value="TWO-ON-TWO HEMOGLOBIN-3"/>
    <property type="match status" value="1"/>
</dbReference>
<dbReference type="InterPro" id="IPR001486">
    <property type="entry name" value="Hemoglobin_trunc"/>
</dbReference>
<keyword evidence="4" id="KW-0408">Iron</keyword>
<dbReference type="OrthoDB" id="9790913at2"/>
<dbReference type="PANTHER" id="PTHR47366">
    <property type="entry name" value="TWO-ON-TWO HEMOGLOBIN-3"/>
    <property type="match status" value="1"/>
</dbReference>
<evidence type="ECO:0000256" key="2">
    <source>
        <dbReference type="ARBA" id="ARBA00022617"/>
    </source>
</evidence>
<keyword evidence="2" id="KW-0349">Heme</keyword>
<dbReference type="InterPro" id="IPR009050">
    <property type="entry name" value="Globin-like_sf"/>
</dbReference>
<dbReference type="CDD" id="cd14772">
    <property type="entry name" value="TrHb2_Bs-trHb-like_O"/>
    <property type="match status" value="1"/>
</dbReference>
<proteinExistence type="inferred from homology"/>
<gene>
    <name evidence="6" type="ordered locus">Bsel_1551</name>
</gene>
<accession>D6XTC7</accession>
<dbReference type="GO" id="GO:0020037">
    <property type="term" value="F:heme binding"/>
    <property type="evidence" value="ECO:0007669"/>
    <property type="project" value="InterPro"/>
</dbReference>
<dbReference type="InterPro" id="IPR044203">
    <property type="entry name" value="GlbO/GLB3-like"/>
</dbReference>
<dbReference type="Proteomes" id="UP000000271">
    <property type="component" value="Chromosome"/>
</dbReference>
<dbReference type="HOGENOM" id="CLU_103526_3_1_9"/>
<keyword evidence="3" id="KW-0479">Metal-binding</keyword>
<name>D6XTC7_BACIE</name>
<dbReference type="GO" id="GO:0005344">
    <property type="term" value="F:oxygen carrier activity"/>
    <property type="evidence" value="ECO:0007669"/>
    <property type="project" value="InterPro"/>
</dbReference>
<keyword evidence="7" id="KW-1185">Reference proteome</keyword>
<protein>
    <submittedName>
        <fullName evidence="6">Globin</fullName>
    </submittedName>
</protein>
<dbReference type="SUPFAM" id="SSF46458">
    <property type="entry name" value="Globin-like"/>
    <property type="match status" value="1"/>
</dbReference>
<organism evidence="6 7">
    <name type="scientific">Bacillus selenitireducens (strain ATCC 700615 / DSM 15326 / MLS10)</name>
    <dbReference type="NCBI Taxonomy" id="439292"/>
    <lineage>
        <taxon>Bacteria</taxon>
        <taxon>Bacillati</taxon>
        <taxon>Bacillota</taxon>
        <taxon>Bacilli</taxon>
        <taxon>Bacillales</taxon>
        <taxon>Bacillaceae</taxon>
        <taxon>Salisediminibacterium</taxon>
    </lineage>
</organism>
<evidence type="ECO:0000313" key="7">
    <source>
        <dbReference type="Proteomes" id="UP000000271"/>
    </source>
</evidence>
<evidence type="ECO:0000256" key="1">
    <source>
        <dbReference type="ARBA" id="ARBA00022448"/>
    </source>
</evidence>
<dbReference type="InterPro" id="IPR012292">
    <property type="entry name" value="Globin/Proto"/>
</dbReference>